<dbReference type="SUPFAM" id="SSF56281">
    <property type="entry name" value="Metallo-hydrolase/oxidoreductase"/>
    <property type="match status" value="1"/>
</dbReference>
<reference evidence="1" key="1">
    <citation type="submission" date="2018-05" db="EMBL/GenBank/DDBJ databases">
        <authorList>
            <person name="Lanie J.A."/>
            <person name="Ng W.-L."/>
            <person name="Kazmierczak K.M."/>
            <person name="Andrzejewski T.M."/>
            <person name="Davidsen T.M."/>
            <person name="Wayne K.J."/>
            <person name="Tettelin H."/>
            <person name="Glass J.I."/>
            <person name="Rusch D."/>
            <person name="Podicherti R."/>
            <person name="Tsui H.-C.T."/>
            <person name="Winkler M.E."/>
        </authorList>
    </citation>
    <scope>NUCLEOTIDE SEQUENCE</scope>
</reference>
<dbReference type="Gene3D" id="3.60.15.10">
    <property type="entry name" value="Ribonuclease Z/Hydroxyacylglutathione hydrolase-like"/>
    <property type="match status" value="1"/>
</dbReference>
<evidence type="ECO:0000313" key="1">
    <source>
        <dbReference type="EMBL" id="SVA13989.1"/>
    </source>
</evidence>
<organism evidence="1">
    <name type="scientific">marine metagenome</name>
    <dbReference type="NCBI Taxonomy" id="408172"/>
    <lineage>
        <taxon>unclassified sequences</taxon>
        <taxon>metagenomes</taxon>
        <taxon>ecological metagenomes</taxon>
    </lineage>
</organism>
<dbReference type="InterPro" id="IPR036866">
    <property type="entry name" value="RibonucZ/Hydroxyglut_hydro"/>
</dbReference>
<accession>A0A381TE03</accession>
<dbReference type="GO" id="GO:0016787">
    <property type="term" value="F:hydrolase activity"/>
    <property type="evidence" value="ECO:0007669"/>
    <property type="project" value="UniProtKB-KW"/>
</dbReference>
<dbReference type="AlphaFoldDB" id="A0A381TE03"/>
<proteinExistence type="predicted"/>
<dbReference type="EMBL" id="UINC01004392">
    <property type="protein sequence ID" value="SVA13989.1"/>
    <property type="molecule type" value="Genomic_DNA"/>
</dbReference>
<dbReference type="Pfam" id="PF23023">
    <property type="entry name" value="Anti-Pycsar_Apyc1"/>
    <property type="match status" value="1"/>
</dbReference>
<name>A0A381TE03_9ZZZZ</name>
<sequence>MYNVNEICKDGQSLPLSTEGNLRVVFLGVGSAFTKRNRQSNFLIIQGDHHVLVDCGTLGPLALDDLGLSVSKVQCYLPTHSHADHIGGFEEVALVNRYISNASNKPKMIVPKEYQGLLWDKSLAGGIEFCEVAQGQPLQLTDFFDILRPKEMELFGRKLWSYQHGPMELILMRTLHIPDSAISIDEAQWCSGILVNRRVWVSGDTMFDKDYPTQFSKISEVMFHDCQMFQGGVHASYRQLMTLPDEVRSKTYLYHYNDNWDNPKTWVEDSDNFTGDPVKDGFLGWADQQVAYDFV</sequence>
<protein>
    <submittedName>
        <fullName evidence="1">Uncharacterized protein</fullName>
    </submittedName>
</protein>
<dbReference type="GO" id="GO:0046872">
    <property type="term" value="F:metal ion binding"/>
    <property type="evidence" value="ECO:0007669"/>
    <property type="project" value="UniProtKB-KW"/>
</dbReference>
<gene>
    <name evidence="1" type="ORF">METZ01_LOCUS66843</name>
</gene>